<evidence type="ECO:0000313" key="1">
    <source>
        <dbReference type="EMBL" id="KXS17523.1"/>
    </source>
</evidence>
<evidence type="ECO:0000313" key="2">
    <source>
        <dbReference type="Proteomes" id="UP000070544"/>
    </source>
</evidence>
<dbReference type="AlphaFoldDB" id="A0A139ALZ0"/>
<sequence>METLIRLARSAAKLTLQCLATHDHALIAIFVFEEVTTCKVGTSLCGFKSLPADESNIMEDSVEDPVERAHIVGFKEKPGDEEPQMYDALVPEGMEFKKPQEDGRSHDRKISRFHERLMGILAQNKHC</sequence>
<accession>A0A139ALZ0</accession>
<name>A0A139ALZ0_GONPJ</name>
<keyword evidence="2" id="KW-1185">Reference proteome</keyword>
<organism evidence="1 2">
    <name type="scientific">Gonapodya prolifera (strain JEL478)</name>
    <name type="common">Monoblepharis prolifera</name>
    <dbReference type="NCBI Taxonomy" id="1344416"/>
    <lineage>
        <taxon>Eukaryota</taxon>
        <taxon>Fungi</taxon>
        <taxon>Fungi incertae sedis</taxon>
        <taxon>Chytridiomycota</taxon>
        <taxon>Chytridiomycota incertae sedis</taxon>
        <taxon>Monoblepharidomycetes</taxon>
        <taxon>Monoblepharidales</taxon>
        <taxon>Gonapodyaceae</taxon>
        <taxon>Gonapodya</taxon>
    </lineage>
</organism>
<dbReference type="Proteomes" id="UP000070544">
    <property type="component" value="Unassembled WGS sequence"/>
</dbReference>
<dbReference type="EMBL" id="KQ965746">
    <property type="protein sequence ID" value="KXS17523.1"/>
    <property type="molecule type" value="Genomic_DNA"/>
</dbReference>
<reference evidence="1 2" key="1">
    <citation type="journal article" date="2015" name="Genome Biol. Evol.">
        <title>Phylogenomic analyses indicate that early fungi evolved digesting cell walls of algal ancestors of land plants.</title>
        <authorList>
            <person name="Chang Y."/>
            <person name="Wang S."/>
            <person name="Sekimoto S."/>
            <person name="Aerts A.L."/>
            <person name="Choi C."/>
            <person name="Clum A."/>
            <person name="LaButti K.M."/>
            <person name="Lindquist E.A."/>
            <person name="Yee Ngan C."/>
            <person name="Ohm R.A."/>
            <person name="Salamov A.A."/>
            <person name="Grigoriev I.V."/>
            <person name="Spatafora J.W."/>
            <person name="Berbee M.L."/>
        </authorList>
    </citation>
    <scope>NUCLEOTIDE SEQUENCE [LARGE SCALE GENOMIC DNA]</scope>
    <source>
        <strain evidence="1 2">JEL478</strain>
    </source>
</reference>
<proteinExistence type="predicted"/>
<gene>
    <name evidence="1" type="ORF">M427DRAFT_54468</name>
</gene>
<protein>
    <submittedName>
        <fullName evidence="1">Uncharacterized protein</fullName>
    </submittedName>
</protein>